<comment type="caution">
    <text evidence="2">The sequence shown here is derived from an EMBL/GenBank/DDBJ whole genome shotgun (WGS) entry which is preliminary data.</text>
</comment>
<proteinExistence type="predicted"/>
<evidence type="ECO:0000313" key="2">
    <source>
        <dbReference type="EMBL" id="KAK3762193.1"/>
    </source>
</evidence>
<protein>
    <submittedName>
        <fullName evidence="2">Uncharacterized protein</fullName>
    </submittedName>
</protein>
<dbReference type="AlphaFoldDB" id="A0AAE1DAC5"/>
<accession>A0AAE1DAC5</accession>
<evidence type="ECO:0000313" key="3">
    <source>
        <dbReference type="Proteomes" id="UP001283361"/>
    </source>
</evidence>
<gene>
    <name evidence="2" type="ORF">RRG08_057431</name>
</gene>
<keyword evidence="3" id="KW-1185">Reference proteome</keyword>
<dbReference type="EMBL" id="JAWDGP010004738">
    <property type="protein sequence ID" value="KAK3762193.1"/>
    <property type="molecule type" value="Genomic_DNA"/>
</dbReference>
<feature type="compositionally biased region" description="Polar residues" evidence="1">
    <location>
        <begin position="1"/>
        <end position="15"/>
    </location>
</feature>
<dbReference type="Proteomes" id="UP001283361">
    <property type="component" value="Unassembled WGS sequence"/>
</dbReference>
<reference evidence="2" key="1">
    <citation type="journal article" date="2023" name="G3 (Bethesda)">
        <title>A reference genome for the long-term kleptoplast-retaining sea slug Elysia crispata morphotype clarki.</title>
        <authorList>
            <person name="Eastman K.E."/>
            <person name="Pendleton A.L."/>
            <person name="Shaikh M.A."/>
            <person name="Suttiyut T."/>
            <person name="Ogas R."/>
            <person name="Tomko P."/>
            <person name="Gavelis G."/>
            <person name="Widhalm J.R."/>
            <person name="Wisecaver J.H."/>
        </authorList>
    </citation>
    <scope>NUCLEOTIDE SEQUENCE</scope>
    <source>
        <strain evidence="2">ECLA1</strain>
    </source>
</reference>
<feature type="region of interest" description="Disordered" evidence="1">
    <location>
        <begin position="1"/>
        <end position="20"/>
    </location>
</feature>
<organism evidence="2 3">
    <name type="scientific">Elysia crispata</name>
    <name type="common">lettuce slug</name>
    <dbReference type="NCBI Taxonomy" id="231223"/>
    <lineage>
        <taxon>Eukaryota</taxon>
        <taxon>Metazoa</taxon>
        <taxon>Spiralia</taxon>
        <taxon>Lophotrochozoa</taxon>
        <taxon>Mollusca</taxon>
        <taxon>Gastropoda</taxon>
        <taxon>Heterobranchia</taxon>
        <taxon>Euthyneura</taxon>
        <taxon>Panpulmonata</taxon>
        <taxon>Sacoglossa</taxon>
        <taxon>Placobranchoidea</taxon>
        <taxon>Plakobranchidae</taxon>
        <taxon>Elysia</taxon>
    </lineage>
</organism>
<evidence type="ECO:0000256" key="1">
    <source>
        <dbReference type="SAM" id="MobiDB-lite"/>
    </source>
</evidence>
<name>A0AAE1DAC5_9GAST</name>
<sequence>MKWSSLNLSPSLRQSTTRDKGVSNNVFCLRQSTIPDKGVSNVLCMRQSIILDKGVSNSVLRMRQSTIPDKACLRQSTILASRQIT</sequence>